<name>A0A8C6QAV0_NANGA</name>
<accession>A0A8C6QAV0</accession>
<dbReference type="InterPro" id="IPR018465">
    <property type="entry name" value="Scm3/HJURP"/>
</dbReference>
<keyword evidence="2" id="KW-1185">Reference proteome</keyword>
<dbReference type="Pfam" id="PF10384">
    <property type="entry name" value="Scm3"/>
    <property type="match status" value="1"/>
</dbReference>
<dbReference type="PANTHER" id="PTHR15992">
    <property type="entry name" value="HOLLIDAY JUNCTION RECOGNITION PROTEIN"/>
    <property type="match status" value="1"/>
</dbReference>
<dbReference type="GeneTree" id="ENSGT00390000005575"/>
<reference evidence="1" key="1">
    <citation type="submission" date="2025-08" db="UniProtKB">
        <authorList>
            <consortium name="Ensembl"/>
        </authorList>
    </citation>
    <scope>IDENTIFICATION</scope>
</reference>
<dbReference type="PANTHER" id="PTHR15992:SF5">
    <property type="entry name" value="HOLLIDAY JUNCTION RECOGNITION PROTEIN"/>
    <property type="match status" value="1"/>
</dbReference>
<dbReference type="Proteomes" id="UP000694381">
    <property type="component" value="Unassembled WGS sequence"/>
</dbReference>
<evidence type="ECO:0000313" key="1">
    <source>
        <dbReference type="Ensembl" id="ENSNGAP00000000520.1"/>
    </source>
</evidence>
<dbReference type="AlphaFoldDB" id="A0A8C6QAV0"/>
<reference evidence="1" key="2">
    <citation type="submission" date="2025-09" db="UniProtKB">
        <authorList>
            <consortium name="Ensembl"/>
        </authorList>
    </citation>
    <scope>IDENTIFICATION</scope>
</reference>
<dbReference type="GO" id="GO:0005634">
    <property type="term" value="C:nucleus"/>
    <property type="evidence" value="ECO:0007669"/>
    <property type="project" value="InterPro"/>
</dbReference>
<dbReference type="GO" id="GO:0034080">
    <property type="term" value="P:CENP-A containing chromatin assembly"/>
    <property type="evidence" value="ECO:0007669"/>
    <property type="project" value="TreeGrafter"/>
</dbReference>
<dbReference type="GO" id="GO:0000775">
    <property type="term" value="C:chromosome, centromeric region"/>
    <property type="evidence" value="ECO:0007669"/>
    <property type="project" value="TreeGrafter"/>
</dbReference>
<proteinExistence type="predicted"/>
<protein>
    <submittedName>
        <fullName evidence="1">Holliday junction recognition protein</fullName>
    </submittedName>
</protein>
<organism evidence="1 2">
    <name type="scientific">Nannospalax galili</name>
    <name type="common">Northern Israeli blind subterranean mole rat</name>
    <name type="synonym">Spalax galili</name>
    <dbReference type="NCBI Taxonomy" id="1026970"/>
    <lineage>
        <taxon>Eukaryota</taxon>
        <taxon>Metazoa</taxon>
        <taxon>Chordata</taxon>
        <taxon>Craniata</taxon>
        <taxon>Vertebrata</taxon>
        <taxon>Euteleostomi</taxon>
        <taxon>Mammalia</taxon>
        <taxon>Eutheria</taxon>
        <taxon>Euarchontoglires</taxon>
        <taxon>Glires</taxon>
        <taxon>Rodentia</taxon>
        <taxon>Myomorpha</taxon>
        <taxon>Muroidea</taxon>
        <taxon>Spalacidae</taxon>
        <taxon>Spalacinae</taxon>
        <taxon>Nannospalax</taxon>
    </lineage>
</organism>
<dbReference type="GO" id="GO:0042393">
    <property type="term" value="F:histone binding"/>
    <property type="evidence" value="ECO:0007669"/>
    <property type="project" value="InterPro"/>
</dbReference>
<sequence>MEAEGPAGDRLLRDLEASRRRFQAYMRRLIEKYDQPFEEDALVQMATLTYDTPEGLRIWGGRLIKERNNEQTQVLAVRARREMEKIPSW</sequence>
<dbReference type="Gene3D" id="6.10.250.2320">
    <property type="match status" value="1"/>
</dbReference>
<evidence type="ECO:0000313" key="2">
    <source>
        <dbReference type="Proteomes" id="UP000694381"/>
    </source>
</evidence>
<dbReference type="Ensembl" id="ENSNGAT00000000531.1">
    <property type="protein sequence ID" value="ENSNGAP00000000520.1"/>
    <property type="gene ID" value="ENSNGAG00000000397.1"/>
</dbReference>